<gene>
    <name evidence="1" type="ORF">J41TS4_31590</name>
</gene>
<keyword evidence="2" id="KW-1185">Reference proteome</keyword>
<accession>A0A919Y211</accession>
<protein>
    <submittedName>
        <fullName evidence="1">Uncharacterized protein</fullName>
    </submittedName>
</protein>
<sequence length="63" mass="7258">MNPKFFDEDLARWGDHANVNIFDINDIPKEKLSEIVNGEGTIICAWCYSERSKNILKAMDLID</sequence>
<organism evidence="1 2">
    <name type="scientific">Paenibacillus apis</name>
    <dbReference type="NCBI Taxonomy" id="1792174"/>
    <lineage>
        <taxon>Bacteria</taxon>
        <taxon>Bacillati</taxon>
        <taxon>Bacillota</taxon>
        <taxon>Bacilli</taxon>
        <taxon>Bacillales</taxon>
        <taxon>Paenibacillaceae</taxon>
        <taxon>Paenibacillus</taxon>
    </lineage>
</organism>
<name>A0A919Y211_9BACL</name>
<dbReference type="EMBL" id="BORS01000010">
    <property type="protein sequence ID" value="GIO43401.1"/>
    <property type="molecule type" value="Genomic_DNA"/>
</dbReference>
<dbReference type="AlphaFoldDB" id="A0A919Y211"/>
<evidence type="ECO:0000313" key="2">
    <source>
        <dbReference type="Proteomes" id="UP000678895"/>
    </source>
</evidence>
<evidence type="ECO:0000313" key="1">
    <source>
        <dbReference type="EMBL" id="GIO43401.1"/>
    </source>
</evidence>
<comment type="caution">
    <text evidence="1">The sequence shown here is derived from an EMBL/GenBank/DDBJ whole genome shotgun (WGS) entry which is preliminary data.</text>
</comment>
<dbReference type="Proteomes" id="UP000678895">
    <property type="component" value="Unassembled WGS sequence"/>
</dbReference>
<proteinExistence type="predicted"/>
<dbReference type="RefSeq" id="WP_301628499.1">
    <property type="nucleotide sequence ID" value="NZ_BORS01000010.1"/>
</dbReference>
<reference evidence="1" key="1">
    <citation type="submission" date="2021-03" db="EMBL/GenBank/DDBJ databases">
        <title>Antimicrobial resistance genes in bacteria isolated from Japanese honey, and their potential for conferring macrolide and lincosamide resistance in the American foulbrood pathogen Paenibacillus larvae.</title>
        <authorList>
            <person name="Okamoto M."/>
            <person name="Kumagai M."/>
            <person name="Kanamori H."/>
            <person name="Takamatsu D."/>
        </authorList>
    </citation>
    <scope>NUCLEOTIDE SEQUENCE</scope>
    <source>
        <strain evidence="1">J41TS4</strain>
    </source>
</reference>